<accession>A0A010RDT7</accession>
<reference evidence="1 2" key="1">
    <citation type="journal article" date="2011" name="J. Bacteriol.">
        <title>Draft genome sequence of the polycyclic aromatic hydrocarbon-degrading, genetically engineered bioluminescent bioreporter Pseudomonas fluorescens HK44.</title>
        <authorList>
            <person name="Chauhan A."/>
            <person name="Layton A.C."/>
            <person name="Williams D.E."/>
            <person name="Smartt A.E."/>
            <person name="Ripp S."/>
            <person name="Karpinets T.V."/>
            <person name="Brown S.D."/>
            <person name="Sayler G.S."/>
        </authorList>
    </citation>
    <scope>NUCLEOTIDE SEQUENCE [LARGE SCALE GENOMIC DNA]</scope>
    <source>
        <strain evidence="1 2">HK44</strain>
        <plasmid evidence="1">pUTK21</plasmid>
    </source>
</reference>
<organism evidence="1 2">
    <name type="scientific">Pseudomonas fluorescens HK44</name>
    <dbReference type="NCBI Taxonomy" id="1042209"/>
    <lineage>
        <taxon>Bacteria</taxon>
        <taxon>Pseudomonadati</taxon>
        <taxon>Pseudomonadota</taxon>
        <taxon>Gammaproteobacteria</taxon>
        <taxon>Pseudomonadales</taxon>
        <taxon>Pseudomonadaceae</taxon>
        <taxon>Pseudomonas</taxon>
    </lineage>
</organism>
<evidence type="ECO:0000313" key="2">
    <source>
        <dbReference type="Proteomes" id="UP000022611"/>
    </source>
</evidence>
<dbReference type="AlphaFoldDB" id="A0A010RDT7"/>
<evidence type="ECO:0000313" key="1">
    <source>
        <dbReference type="EMBL" id="EXF91061.1"/>
    </source>
</evidence>
<dbReference type="EMBL" id="AFOY02000029">
    <property type="protein sequence ID" value="EXF91061.1"/>
    <property type="molecule type" value="Genomic_DNA"/>
</dbReference>
<dbReference type="Proteomes" id="UP000022611">
    <property type="component" value="Unassembled WGS sequence"/>
</dbReference>
<gene>
    <name evidence="1" type="ORF">HK44_029525</name>
</gene>
<protein>
    <submittedName>
        <fullName evidence="1">Uncharacterized protein</fullName>
    </submittedName>
</protein>
<geneLocation type="plasmid" evidence="1">
    <name>pUTK21</name>
</geneLocation>
<comment type="caution">
    <text evidence="1">The sequence shown here is derived from an EMBL/GenBank/DDBJ whole genome shotgun (WGS) entry which is preliminary data.</text>
</comment>
<sequence>MIAIKLVVMIIIKVNGVILFYKDIQTPIDVLIIAMVLTL</sequence>
<proteinExistence type="predicted"/>
<keyword evidence="1" id="KW-0614">Plasmid</keyword>
<name>A0A010RDT7_PSEFL</name>
<dbReference type="HOGENOM" id="CLU_3315552_0_0_6"/>